<reference evidence="3 4" key="1">
    <citation type="submission" date="2019-03" db="EMBL/GenBank/DDBJ databases">
        <title>Diversity of the mouse oral microbiome.</title>
        <authorList>
            <person name="Joseph S."/>
            <person name="Aduse-Opoku J."/>
            <person name="Curtis M."/>
            <person name="Wade W."/>
            <person name="Hashim A."/>
        </authorList>
    </citation>
    <scope>NUCLEOTIDE SEQUENCE [LARGE SCALE GENOMIC DNA]</scope>
    <source>
        <strain evidence="3 4">HT4</strain>
    </source>
</reference>
<dbReference type="PANTHER" id="PTHR34385:SF1">
    <property type="entry name" value="PEPTIDOGLYCAN L-ALANYL-D-GLUTAMATE ENDOPEPTIDASE CWLK"/>
    <property type="match status" value="1"/>
</dbReference>
<dbReference type="InterPro" id="IPR052179">
    <property type="entry name" value="DD-CPase-like"/>
</dbReference>
<keyword evidence="3" id="KW-0121">Carboxypeptidase</keyword>
<sequence length="266" mass="29657">MMNRKKIGIVAFIACLLVFVVLNFFLWSLDPASIVDKSATIEVKEAARSSEEDALASASLDDWELVLVNRDHLLESEPKSLATVGNIQVDSRIATATQDFLAAARVMVPDEVLLSGYRSRAEQEQLYNERVAELEASGVVRAEAEAAVRSQVQMPGASEHQTGLAIDMSEEAGQLDEVAEKIKALAPQYGFVLRYPEGKSHLTGIAFESWHFRYVGVENAQYMEKHDLVLEEYLALLDLFGNYLVSKLIIPQINSARISKRFLRPR</sequence>
<dbReference type="InterPro" id="IPR058193">
    <property type="entry name" value="VanY/YodJ_core_dom"/>
</dbReference>
<organism evidence="3 4">
    <name type="scientific">Streptococcus acidominimus</name>
    <dbReference type="NCBI Taxonomy" id="1326"/>
    <lineage>
        <taxon>Bacteria</taxon>
        <taxon>Bacillati</taxon>
        <taxon>Bacillota</taxon>
        <taxon>Bacilli</taxon>
        <taxon>Lactobacillales</taxon>
        <taxon>Streptococcaceae</taxon>
        <taxon>Streptococcus</taxon>
    </lineage>
</organism>
<dbReference type="InterPro" id="IPR009045">
    <property type="entry name" value="Zn_M74/Hedgehog-like"/>
</dbReference>
<keyword evidence="1" id="KW-1133">Transmembrane helix</keyword>
<keyword evidence="3" id="KW-0378">Hydrolase</keyword>
<evidence type="ECO:0000259" key="2">
    <source>
        <dbReference type="Pfam" id="PF02557"/>
    </source>
</evidence>
<dbReference type="Pfam" id="PF02557">
    <property type="entry name" value="VanY"/>
    <property type="match status" value="1"/>
</dbReference>
<dbReference type="PANTHER" id="PTHR34385">
    <property type="entry name" value="D-ALANYL-D-ALANINE CARBOXYPEPTIDASE"/>
    <property type="match status" value="1"/>
</dbReference>
<keyword evidence="1" id="KW-0472">Membrane</keyword>
<gene>
    <name evidence="3" type="ORF">E4U01_09765</name>
</gene>
<accession>A0A4Y9FJZ5</accession>
<dbReference type="Proteomes" id="UP000297747">
    <property type="component" value="Unassembled WGS sequence"/>
</dbReference>
<evidence type="ECO:0000313" key="3">
    <source>
        <dbReference type="EMBL" id="TFU29517.1"/>
    </source>
</evidence>
<protein>
    <submittedName>
        <fullName evidence="3">D-alanyl-D-alanine carboxypeptidase family protein</fullName>
    </submittedName>
</protein>
<evidence type="ECO:0000313" key="4">
    <source>
        <dbReference type="Proteomes" id="UP000297747"/>
    </source>
</evidence>
<evidence type="ECO:0000256" key="1">
    <source>
        <dbReference type="SAM" id="Phobius"/>
    </source>
</evidence>
<feature type="transmembrane region" description="Helical" evidence="1">
    <location>
        <begin position="7"/>
        <end position="29"/>
    </location>
</feature>
<dbReference type="EMBL" id="SPQA01000058">
    <property type="protein sequence ID" value="TFU29517.1"/>
    <property type="molecule type" value="Genomic_DNA"/>
</dbReference>
<dbReference type="SUPFAM" id="SSF55166">
    <property type="entry name" value="Hedgehog/DD-peptidase"/>
    <property type="match status" value="1"/>
</dbReference>
<keyword evidence="3" id="KW-0645">Protease</keyword>
<proteinExistence type="predicted"/>
<dbReference type="GO" id="GO:0004180">
    <property type="term" value="F:carboxypeptidase activity"/>
    <property type="evidence" value="ECO:0007669"/>
    <property type="project" value="UniProtKB-KW"/>
</dbReference>
<dbReference type="CDD" id="cd14852">
    <property type="entry name" value="LD-carboxypeptidase"/>
    <property type="match status" value="1"/>
</dbReference>
<dbReference type="GO" id="GO:0006508">
    <property type="term" value="P:proteolysis"/>
    <property type="evidence" value="ECO:0007669"/>
    <property type="project" value="InterPro"/>
</dbReference>
<dbReference type="Gene3D" id="3.30.1380.10">
    <property type="match status" value="1"/>
</dbReference>
<feature type="domain" description="D-alanyl-D-alanine carboxypeptidase-like core" evidence="2">
    <location>
        <begin position="87"/>
        <end position="216"/>
    </location>
</feature>
<name>A0A4Y9FJZ5_STRAI</name>
<comment type="caution">
    <text evidence="3">The sequence shown here is derived from an EMBL/GenBank/DDBJ whole genome shotgun (WGS) entry which is preliminary data.</text>
</comment>
<dbReference type="AlphaFoldDB" id="A0A4Y9FJZ5"/>
<dbReference type="InterPro" id="IPR003709">
    <property type="entry name" value="VanY-like_core_dom"/>
</dbReference>
<keyword evidence="1" id="KW-0812">Transmembrane</keyword>